<comment type="caution">
    <text evidence="3">The sequence shown here is derived from an EMBL/GenBank/DDBJ whole genome shotgun (WGS) entry which is preliminary data.</text>
</comment>
<dbReference type="AlphaFoldDB" id="A0A2N7AR33"/>
<keyword evidence="4" id="KW-1185">Reference proteome</keyword>
<name>A0A2N7AR33_9LACO</name>
<keyword evidence="2" id="KW-1133">Transmembrane helix</keyword>
<evidence type="ECO:0000256" key="1">
    <source>
        <dbReference type="SAM" id="MobiDB-lite"/>
    </source>
</evidence>
<organism evidence="3 4">
    <name type="scientific">Companilactobacillus nuruki</name>
    <dbReference type="NCBI Taxonomy" id="1993540"/>
    <lineage>
        <taxon>Bacteria</taxon>
        <taxon>Bacillati</taxon>
        <taxon>Bacillota</taxon>
        <taxon>Bacilli</taxon>
        <taxon>Lactobacillales</taxon>
        <taxon>Lactobacillaceae</taxon>
        <taxon>Companilactobacillus</taxon>
    </lineage>
</organism>
<proteinExistence type="predicted"/>
<dbReference type="RefSeq" id="WP_102197256.1">
    <property type="nucleotide sequence ID" value="NZ_NIPR01000064.1"/>
</dbReference>
<evidence type="ECO:0000313" key="3">
    <source>
        <dbReference type="EMBL" id="PMD67806.1"/>
    </source>
</evidence>
<evidence type="ECO:0000313" key="4">
    <source>
        <dbReference type="Proteomes" id="UP000235649"/>
    </source>
</evidence>
<dbReference type="OrthoDB" id="2293381at2"/>
<reference evidence="3 4" key="1">
    <citation type="submission" date="2017-05" db="EMBL/GenBank/DDBJ databases">
        <title>Lactobacillus nurukis nov., sp. nov., isolated from nuruk.</title>
        <authorList>
            <person name="Kim S.-J."/>
        </authorList>
    </citation>
    <scope>NUCLEOTIDE SEQUENCE [LARGE SCALE GENOMIC DNA]</scope>
    <source>
        <strain evidence="3 4">SYF10-1a</strain>
    </source>
</reference>
<dbReference type="Proteomes" id="UP000235649">
    <property type="component" value="Unassembled WGS sequence"/>
</dbReference>
<evidence type="ECO:0000256" key="2">
    <source>
        <dbReference type="SAM" id="Phobius"/>
    </source>
</evidence>
<feature type="transmembrane region" description="Helical" evidence="2">
    <location>
        <begin position="18"/>
        <end position="35"/>
    </location>
</feature>
<sequence length="314" mass="36495">MNRESRVIRNKKPFYKKWWVWLIGMFLILMIINPLNPKLQKKVPNKPFLELNSSNEYKPAGDGYYWMYHISFSLPRETYYKIDDNKYSQNPTTKKGTGNMKEELLEYSNGLSDNSNINEAYMNSGTVKITYWKKGSSTKYIKRIKLKKPTKKQTLKQQGIVKKLDNESTQVKQNNNNSQSTESNSMNNDKTTISSMTVYGELSLSDVNENKLGDFTEKSPLNYVHISAPNNIIKSVRLDLIKTPILLSDTESLKEYYSEYMEKDSQQIESLNDTDFVFHSNKIDKDYEVKYQANTEGELDGKVSVKQIFISEYS</sequence>
<gene>
    <name evidence="3" type="ORF">CBP76_12830</name>
</gene>
<protein>
    <submittedName>
        <fullName evidence="3">Uncharacterized protein</fullName>
    </submittedName>
</protein>
<feature type="region of interest" description="Disordered" evidence="1">
    <location>
        <begin position="152"/>
        <end position="191"/>
    </location>
</feature>
<keyword evidence="2" id="KW-0812">Transmembrane</keyword>
<dbReference type="EMBL" id="NIPR01000064">
    <property type="protein sequence ID" value="PMD67806.1"/>
    <property type="molecule type" value="Genomic_DNA"/>
</dbReference>
<accession>A0A2N7AR33</accession>
<feature type="compositionally biased region" description="Low complexity" evidence="1">
    <location>
        <begin position="174"/>
        <end position="188"/>
    </location>
</feature>
<keyword evidence="2" id="KW-0472">Membrane</keyword>